<dbReference type="AlphaFoldDB" id="A0A0C3KTD1"/>
<name>A0A0C3KTD1_9AGAM</name>
<sequence length="112" mass="12174">MHNKLVTSKKEQCPLGLPGVGVANRRREAVEAAVVGVIREGPSTKCVLPSLNARSCVALQIERSIEGLTGCWVKGGGVEEFGLETRRPAVFELEQGAREFLLSADEWKNQGR</sequence>
<gene>
    <name evidence="1" type="ORF">M407DRAFT_244339</name>
</gene>
<reference evidence="1 2" key="1">
    <citation type="submission" date="2014-04" db="EMBL/GenBank/DDBJ databases">
        <authorList>
            <consortium name="DOE Joint Genome Institute"/>
            <person name="Kuo A."/>
            <person name="Girlanda M."/>
            <person name="Perotto S."/>
            <person name="Kohler A."/>
            <person name="Nagy L.G."/>
            <person name="Floudas D."/>
            <person name="Copeland A."/>
            <person name="Barry K.W."/>
            <person name="Cichocki N."/>
            <person name="Veneault-Fourrey C."/>
            <person name="LaButti K."/>
            <person name="Lindquist E.A."/>
            <person name="Lipzen A."/>
            <person name="Lundell T."/>
            <person name="Morin E."/>
            <person name="Murat C."/>
            <person name="Sun H."/>
            <person name="Tunlid A."/>
            <person name="Henrissat B."/>
            <person name="Grigoriev I.V."/>
            <person name="Hibbett D.S."/>
            <person name="Martin F."/>
            <person name="Nordberg H.P."/>
            <person name="Cantor M.N."/>
            <person name="Hua S.X."/>
        </authorList>
    </citation>
    <scope>NUCLEOTIDE SEQUENCE [LARGE SCALE GENOMIC DNA]</scope>
    <source>
        <strain evidence="1 2">MUT 4182</strain>
    </source>
</reference>
<accession>A0A0C3KTD1</accession>
<dbReference type="Proteomes" id="UP000054248">
    <property type="component" value="Unassembled WGS sequence"/>
</dbReference>
<dbReference type="EMBL" id="KN823055">
    <property type="protein sequence ID" value="KIO24733.1"/>
    <property type="molecule type" value="Genomic_DNA"/>
</dbReference>
<evidence type="ECO:0000313" key="2">
    <source>
        <dbReference type="Proteomes" id="UP000054248"/>
    </source>
</evidence>
<proteinExistence type="predicted"/>
<keyword evidence="2" id="KW-1185">Reference proteome</keyword>
<reference evidence="2" key="2">
    <citation type="submission" date="2015-01" db="EMBL/GenBank/DDBJ databases">
        <title>Evolutionary Origins and Diversification of the Mycorrhizal Mutualists.</title>
        <authorList>
            <consortium name="DOE Joint Genome Institute"/>
            <consortium name="Mycorrhizal Genomics Consortium"/>
            <person name="Kohler A."/>
            <person name="Kuo A."/>
            <person name="Nagy L.G."/>
            <person name="Floudas D."/>
            <person name="Copeland A."/>
            <person name="Barry K.W."/>
            <person name="Cichocki N."/>
            <person name="Veneault-Fourrey C."/>
            <person name="LaButti K."/>
            <person name="Lindquist E.A."/>
            <person name="Lipzen A."/>
            <person name="Lundell T."/>
            <person name="Morin E."/>
            <person name="Murat C."/>
            <person name="Riley R."/>
            <person name="Ohm R."/>
            <person name="Sun H."/>
            <person name="Tunlid A."/>
            <person name="Henrissat B."/>
            <person name="Grigoriev I.V."/>
            <person name="Hibbett D.S."/>
            <person name="Martin F."/>
        </authorList>
    </citation>
    <scope>NUCLEOTIDE SEQUENCE [LARGE SCALE GENOMIC DNA]</scope>
    <source>
        <strain evidence="2">MUT 4182</strain>
    </source>
</reference>
<evidence type="ECO:0000313" key="1">
    <source>
        <dbReference type="EMBL" id="KIO24733.1"/>
    </source>
</evidence>
<protein>
    <submittedName>
        <fullName evidence="1">Uncharacterized protein</fullName>
    </submittedName>
</protein>
<dbReference type="HOGENOM" id="CLU_2147711_0_0_1"/>
<organism evidence="1 2">
    <name type="scientific">Tulasnella calospora MUT 4182</name>
    <dbReference type="NCBI Taxonomy" id="1051891"/>
    <lineage>
        <taxon>Eukaryota</taxon>
        <taxon>Fungi</taxon>
        <taxon>Dikarya</taxon>
        <taxon>Basidiomycota</taxon>
        <taxon>Agaricomycotina</taxon>
        <taxon>Agaricomycetes</taxon>
        <taxon>Cantharellales</taxon>
        <taxon>Tulasnellaceae</taxon>
        <taxon>Tulasnella</taxon>
    </lineage>
</organism>